<organism evidence="2 3">
    <name type="scientific">Eumeta variegata</name>
    <name type="common">Bagworm moth</name>
    <name type="synonym">Eumeta japonica</name>
    <dbReference type="NCBI Taxonomy" id="151549"/>
    <lineage>
        <taxon>Eukaryota</taxon>
        <taxon>Metazoa</taxon>
        <taxon>Ecdysozoa</taxon>
        <taxon>Arthropoda</taxon>
        <taxon>Hexapoda</taxon>
        <taxon>Insecta</taxon>
        <taxon>Pterygota</taxon>
        <taxon>Neoptera</taxon>
        <taxon>Endopterygota</taxon>
        <taxon>Lepidoptera</taxon>
        <taxon>Glossata</taxon>
        <taxon>Ditrysia</taxon>
        <taxon>Tineoidea</taxon>
        <taxon>Psychidae</taxon>
        <taxon>Oiketicinae</taxon>
        <taxon>Eumeta</taxon>
    </lineage>
</organism>
<name>A0A4C1U6F7_EUMVA</name>
<gene>
    <name evidence="2" type="ORF">EVAR_7114_1</name>
</gene>
<sequence length="82" mass="9668">MALRRPPAAGRSQRRRRYVPVRATGRRHTNERRASSPIEKKLRRFVPIDYYRTKDPKVRLKCVDFAIEGLAALDSVYRERVS</sequence>
<feature type="compositionally biased region" description="Basic residues" evidence="1">
    <location>
        <begin position="12"/>
        <end position="30"/>
    </location>
</feature>
<dbReference type="EMBL" id="BGZK01000134">
    <property type="protein sequence ID" value="GBP21901.1"/>
    <property type="molecule type" value="Genomic_DNA"/>
</dbReference>
<proteinExistence type="predicted"/>
<protein>
    <submittedName>
        <fullName evidence="2">Uncharacterized protein</fullName>
    </submittedName>
</protein>
<dbReference type="AlphaFoldDB" id="A0A4C1U6F7"/>
<accession>A0A4C1U6F7</accession>
<feature type="region of interest" description="Disordered" evidence="1">
    <location>
        <begin position="1"/>
        <end position="37"/>
    </location>
</feature>
<evidence type="ECO:0000313" key="2">
    <source>
        <dbReference type="EMBL" id="GBP21901.1"/>
    </source>
</evidence>
<reference evidence="2 3" key="1">
    <citation type="journal article" date="2019" name="Commun. Biol.">
        <title>The bagworm genome reveals a unique fibroin gene that provides high tensile strength.</title>
        <authorList>
            <person name="Kono N."/>
            <person name="Nakamura H."/>
            <person name="Ohtoshi R."/>
            <person name="Tomita M."/>
            <person name="Numata K."/>
            <person name="Arakawa K."/>
        </authorList>
    </citation>
    <scope>NUCLEOTIDE SEQUENCE [LARGE SCALE GENOMIC DNA]</scope>
</reference>
<comment type="caution">
    <text evidence="2">The sequence shown here is derived from an EMBL/GenBank/DDBJ whole genome shotgun (WGS) entry which is preliminary data.</text>
</comment>
<dbReference type="Proteomes" id="UP000299102">
    <property type="component" value="Unassembled WGS sequence"/>
</dbReference>
<keyword evidence="3" id="KW-1185">Reference proteome</keyword>
<evidence type="ECO:0000256" key="1">
    <source>
        <dbReference type="SAM" id="MobiDB-lite"/>
    </source>
</evidence>
<evidence type="ECO:0000313" key="3">
    <source>
        <dbReference type="Proteomes" id="UP000299102"/>
    </source>
</evidence>